<dbReference type="Proteomes" id="UP001210211">
    <property type="component" value="Unassembled WGS sequence"/>
</dbReference>
<comment type="caution">
    <text evidence="1">The sequence shown here is derived from an EMBL/GenBank/DDBJ whole genome shotgun (WGS) entry which is preliminary data.</text>
</comment>
<accession>A0AAD5ZGD7</accession>
<organism evidence="1 2">
    <name type="scientific">Rhynchospora tenuis</name>
    <dbReference type="NCBI Taxonomy" id="198213"/>
    <lineage>
        <taxon>Eukaryota</taxon>
        <taxon>Viridiplantae</taxon>
        <taxon>Streptophyta</taxon>
        <taxon>Embryophyta</taxon>
        <taxon>Tracheophyta</taxon>
        <taxon>Spermatophyta</taxon>
        <taxon>Magnoliopsida</taxon>
        <taxon>Liliopsida</taxon>
        <taxon>Poales</taxon>
        <taxon>Cyperaceae</taxon>
        <taxon>Cyperoideae</taxon>
        <taxon>Rhynchosporeae</taxon>
        <taxon>Rhynchospora</taxon>
    </lineage>
</organism>
<name>A0AAD5ZGD7_9POAL</name>
<sequence>MEHRDGIQMLLGYNFIRAMQGGLRIEGQMVTFYKNVTTITTKVDAEVAASGAIGEMDLSELEYLEIQMMFAYSCGDESQSFREKFKPLLNRLREQGYIGENPLQHWDKNRVKSKLENINSDITIHDKPLKHVTPLMKEQFDRHVQALLKIGVIRPSKSRHRTMAMMVNSCTSIDPKTGAEIKGKDRMVFNTERSMTTHIRISTAFQA</sequence>
<evidence type="ECO:0000313" key="1">
    <source>
        <dbReference type="EMBL" id="KAJ3697281.1"/>
    </source>
</evidence>
<dbReference type="EMBL" id="JAMRDG010000001">
    <property type="protein sequence ID" value="KAJ3697281.1"/>
    <property type="molecule type" value="Genomic_DNA"/>
</dbReference>
<gene>
    <name evidence="1" type="ORF">LUZ61_000986</name>
</gene>
<evidence type="ECO:0008006" key="3">
    <source>
        <dbReference type="Google" id="ProtNLM"/>
    </source>
</evidence>
<evidence type="ECO:0000313" key="2">
    <source>
        <dbReference type="Proteomes" id="UP001210211"/>
    </source>
</evidence>
<proteinExistence type="predicted"/>
<keyword evidence="2" id="KW-1185">Reference proteome</keyword>
<reference evidence="1 2" key="1">
    <citation type="journal article" date="2022" name="Cell">
        <title>Repeat-based holocentromeres influence genome architecture and karyotype evolution.</title>
        <authorList>
            <person name="Hofstatter P.G."/>
            <person name="Thangavel G."/>
            <person name="Lux T."/>
            <person name="Neumann P."/>
            <person name="Vondrak T."/>
            <person name="Novak P."/>
            <person name="Zhang M."/>
            <person name="Costa L."/>
            <person name="Castellani M."/>
            <person name="Scott A."/>
            <person name="Toegelov H."/>
            <person name="Fuchs J."/>
            <person name="Mata-Sucre Y."/>
            <person name="Dias Y."/>
            <person name="Vanzela A.L.L."/>
            <person name="Huettel B."/>
            <person name="Almeida C.C.S."/>
            <person name="Simkova H."/>
            <person name="Souza G."/>
            <person name="Pedrosa-Harand A."/>
            <person name="Macas J."/>
            <person name="Mayer K.F.X."/>
            <person name="Houben A."/>
            <person name="Marques A."/>
        </authorList>
    </citation>
    <scope>NUCLEOTIDE SEQUENCE [LARGE SCALE GENOMIC DNA]</scope>
    <source>
        <strain evidence="1">RhyTen1mFocal</strain>
    </source>
</reference>
<protein>
    <recommendedName>
        <fullName evidence="3">Polyprotein</fullName>
    </recommendedName>
</protein>
<dbReference type="AlphaFoldDB" id="A0AAD5ZGD7"/>